<sequence>MNISDDSSKLVFTIDQVRNILGDSNQSKYIFRYLDKWGASTCVVEKRYIDKDYIIDYSKFYARSFKEYDKFTTRLHFFSEAFSDDVFENALIKGDEIFFEKLRKSYLGFVVKKPIENSIGDPLIGRTILKKYPADDNKENEDLFHISDKYNVSLFGIPLEIDSLPFQPQDRAVGACATAACWTALHPLNTLFGVQKYSPFEVTEKSVSFPSLEERNFPSTGLTLLQMKSYFNSINLETEFIDIEKIKKLKDYTSKDDIVIDAVRAFTGMGLPVIAALILFTDEFLFGWDEIPGNDNRRLIEFLIRNFGINWVEFAEIAKTDDNRSIKLSYENNFLSLKLNNEISKVELKINESTIAEFHTKIEYGKVNIYKKNLHGKHAAVISGYNQEEGIIKELYIHDDQIGPYSRVLPVGNFTQWRNEWTELYGCSDVLVYKLMVPIYPKIRMSFISVYQGFLKKKRKLEKRQEGLIPQLYLMQVKKYKKFLLKKTFNNKIDILKRPFPRFVWIIRLLFRNTPTQDYIYDGTSVYLKEKSIDFKN</sequence>
<gene>
    <name evidence="1" type="ORF">MPEBLZ_00144</name>
</gene>
<dbReference type="EMBL" id="LKCM01000015">
    <property type="protein sequence ID" value="KPQ45263.1"/>
    <property type="molecule type" value="Genomic_DNA"/>
</dbReference>
<organism evidence="1 2">
    <name type="scientific">Candidatus Methanoperedens nitratireducens</name>
    <dbReference type="NCBI Taxonomy" id="1392998"/>
    <lineage>
        <taxon>Archaea</taxon>
        <taxon>Methanobacteriati</taxon>
        <taxon>Methanobacteriota</taxon>
        <taxon>Stenosarchaea group</taxon>
        <taxon>Methanomicrobia</taxon>
        <taxon>Methanosarcinales</taxon>
        <taxon>ANME-2 cluster</taxon>
        <taxon>Candidatus Methanoperedentaceae</taxon>
        <taxon>Candidatus Methanoperedens</taxon>
    </lineage>
</organism>
<comment type="caution">
    <text evidence="1">The sequence shown here is derived from an EMBL/GenBank/DDBJ whole genome shotgun (WGS) entry which is preliminary data.</text>
</comment>
<protein>
    <submittedName>
        <fullName evidence="1">Uncharacterized protein</fullName>
    </submittedName>
</protein>
<evidence type="ECO:0000313" key="2">
    <source>
        <dbReference type="Proteomes" id="UP000050360"/>
    </source>
</evidence>
<proteinExistence type="predicted"/>
<dbReference type="Proteomes" id="UP000050360">
    <property type="component" value="Unassembled WGS sequence"/>
</dbReference>
<dbReference type="AlphaFoldDB" id="A0A0P7ZM02"/>
<name>A0A0P7ZM02_9EURY</name>
<accession>A0A0P7ZM02</accession>
<reference evidence="1 2" key="1">
    <citation type="submission" date="2015-09" db="EMBL/GenBank/DDBJ databases">
        <title>A metagenomics-based metabolic model of nitrate-dependent anaerobic oxidation of methane by Methanoperedens-like archaea.</title>
        <authorList>
            <person name="Arshad A."/>
            <person name="Speth D.R."/>
            <person name="De Graaf R.M."/>
            <person name="Op Den Camp H.J."/>
            <person name="Jetten M.S."/>
            <person name="Welte C.U."/>
        </authorList>
    </citation>
    <scope>NUCLEOTIDE SEQUENCE [LARGE SCALE GENOMIC DNA]</scope>
</reference>
<evidence type="ECO:0000313" key="1">
    <source>
        <dbReference type="EMBL" id="KPQ45263.1"/>
    </source>
</evidence>